<evidence type="ECO:0000313" key="2">
    <source>
        <dbReference type="Proteomes" id="UP000015042"/>
    </source>
</evidence>
<gene>
    <name evidence="1" type="ORF">A464_3621</name>
</gene>
<dbReference type="KEGG" id="sbz:A464_3621"/>
<sequence length="43" mass="4936">MASFAPYAFVYLRLITTRVYRSNKTFTLAKIIKENLIKEPVAG</sequence>
<organism evidence="1 2">
    <name type="scientific">Salmonella bongori N268-08</name>
    <dbReference type="NCBI Taxonomy" id="1197719"/>
    <lineage>
        <taxon>Bacteria</taxon>
        <taxon>Pseudomonadati</taxon>
        <taxon>Pseudomonadota</taxon>
        <taxon>Gammaproteobacteria</taxon>
        <taxon>Enterobacterales</taxon>
        <taxon>Enterobacteriaceae</taxon>
        <taxon>Salmonella</taxon>
    </lineage>
</organism>
<reference evidence="1 2" key="1">
    <citation type="submission" date="2013-07" db="EMBL/GenBank/DDBJ databases">
        <title>Genome sequence of Salmonella bongori N268-08 - a rare clinical isolate.</title>
        <authorList>
            <person name="Marti R."/>
            <person name="Hagens S."/>
            <person name="Loessner M.J."/>
            <person name="Klumpp J."/>
        </authorList>
    </citation>
    <scope>NUCLEOTIDE SEQUENCE [LARGE SCALE GENOMIC DNA]</scope>
    <source>
        <strain evidence="1 2">N268-08</strain>
    </source>
</reference>
<proteinExistence type="predicted"/>
<dbReference type="Proteomes" id="UP000015042">
    <property type="component" value="Chromosome"/>
</dbReference>
<evidence type="ECO:0000313" key="1">
    <source>
        <dbReference type="EMBL" id="AGR60805.1"/>
    </source>
</evidence>
<dbReference type="AlphaFoldDB" id="S5NDS6"/>
<dbReference type="PATRIC" id="fig|1197719.3.peg.3612"/>
<accession>S5NDS6</accession>
<protein>
    <submittedName>
        <fullName evidence="1">Uncharacterized protein</fullName>
    </submittedName>
</protein>
<dbReference type="HOGENOM" id="CLU_3239259_0_0_6"/>
<name>S5NDS6_SALBN</name>
<dbReference type="EMBL" id="CP006608">
    <property type="protein sequence ID" value="AGR60805.1"/>
    <property type="molecule type" value="Genomic_DNA"/>
</dbReference>